<feature type="compositionally biased region" description="Basic and acidic residues" evidence="1">
    <location>
        <begin position="572"/>
        <end position="583"/>
    </location>
</feature>
<evidence type="ECO:0000313" key="3">
    <source>
        <dbReference type="Proteomes" id="UP000466442"/>
    </source>
</evidence>
<accession>A0A8S9Y6F8</accession>
<feature type="region of interest" description="Disordered" evidence="1">
    <location>
        <begin position="335"/>
        <end position="502"/>
    </location>
</feature>
<dbReference type="Proteomes" id="UP000466442">
    <property type="component" value="Linkage Group LG1"/>
</dbReference>
<feature type="compositionally biased region" description="Acidic residues" evidence="1">
    <location>
        <begin position="400"/>
        <end position="415"/>
    </location>
</feature>
<reference evidence="2" key="1">
    <citation type="journal article" date="2021" name="Mol. Ecol. Resour.">
        <title>Apolygus lucorum genome provides insights into omnivorousness and mesophyll feeding.</title>
        <authorList>
            <person name="Liu Y."/>
            <person name="Liu H."/>
            <person name="Wang H."/>
            <person name="Huang T."/>
            <person name="Liu B."/>
            <person name="Yang B."/>
            <person name="Yin L."/>
            <person name="Li B."/>
            <person name="Zhang Y."/>
            <person name="Zhang S."/>
            <person name="Jiang F."/>
            <person name="Zhang X."/>
            <person name="Ren Y."/>
            <person name="Wang B."/>
            <person name="Wang S."/>
            <person name="Lu Y."/>
            <person name="Wu K."/>
            <person name="Fan W."/>
            <person name="Wang G."/>
        </authorList>
    </citation>
    <scope>NUCLEOTIDE SEQUENCE</scope>
    <source>
        <strain evidence="2">12Hb</strain>
    </source>
</reference>
<feature type="compositionally biased region" description="Polar residues" evidence="1">
    <location>
        <begin position="676"/>
        <end position="685"/>
    </location>
</feature>
<feature type="region of interest" description="Disordered" evidence="1">
    <location>
        <begin position="47"/>
        <end position="307"/>
    </location>
</feature>
<feature type="compositionally biased region" description="Low complexity" evidence="1">
    <location>
        <begin position="236"/>
        <end position="250"/>
    </location>
</feature>
<evidence type="ECO:0000256" key="1">
    <source>
        <dbReference type="SAM" id="MobiDB-lite"/>
    </source>
</evidence>
<feature type="compositionally biased region" description="Low complexity" evidence="1">
    <location>
        <begin position="109"/>
        <end position="120"/>
    </location>
</feature>
<dbReference type="EMBL" id="WIXP02000001">
    <property type="protein sequence ID" value="KAF6216309.1"/>
    <property type="molecule type" value="Genomic_DNA"/>
</dbReference>
<feature type="compositionally biased region" description="Polar residues" evidence="1">
    <location>
        <begin position="288"/>
        <end position="302"/>
    </location>
</feature>
<feature type="compositionally biased region" description="Low complexity" evidence="1">
    <location>
        <begin position="448"/>
        <end position="461"/>
    </location>
</feature>
<sequence>MCPLNDTVLEMECMIDDESVAEAGGGEVASVDDMDEVAQLYAFEVLEDEPDPQEKHEENVQKINEDAAPPLEEENIENPARADESSSIELMDVGEWRASMDEAAQNQLSDSSETSNESSSIDLMDEGQWRASMDGAAKNYLSDSSETSNSEIDAVNFNKKSEHSHQTQRPMMNTQTAIEDVIAKRGSENRTWRPWKDDPKPTGKFKTEKVSGCHEGILKKRAEENTASFVNVKPNTLSSSTDDSTSDSDLGAGPADAQIEDFNPYSVRASEANSTPDSNALVIDESRSISSDEMNTYNTGNDQKYDTIDKLRTEVTVTDPVRNKYVEDYLDSIISTKTKASSHDSEDEESTETGSGKLRTPKRPHVDDDSVMTISDSENEETSKMGSGKLSTLTRPLTIVDDDSVMTNSEDEESTETGSGKLRTPKRPHVDDDSVMTISDSENEETSKTGSGKSSTTTSSNVDDDSVMTNSDDEKSTDTGNRRLRTPTSSHVDDDNVGTNSDVLECTGIKSEKLNRMASSNVEDDDITTSEFILRDSDEEKCTEIKSEKLYVHTCSNVDHDSIMTISDSEDKENNEVKSEKLNRTTSPNVSENSVLTIDNIAPSFQSSREQVKSSSDMNSADLIEERDSDVEIIEENIEVISVLSDSPDSFTRVSRTFERITRRFRNESDPEPWEQSANVTSSTEPPAKEKLGSISGFRVVGGTRYPIQANIPQGMKAARFSEFADS</sequence>
<organism evidence="2 3">
    <name type="scientific">Apolygus lucorum</name>
    <name type="common">Small green plant bug</name>
    <name type="synonym">Lygocoris lucorum</name>
    <dbReference type="NCBI Taxonomy" id="248454"/>
    <lineage>
        <taxon>Eukaryota</taxon>
        <taxon>Metazoa</taxon>
        <taxon>Ecdysozoa</taxon>
        <taxon>Arthropoda</taxon>
        <taxon>Hexapoda</taxon>
        <taxon>Insecta</taxon>
        <taxon>Pterygota</taxon>
        <taxon>Neoptera</taxon>
        <taxon>Paraneoptera</taxon>
        <taxon>Hemiptera</taxon>
        <taxon>Heteroptera</taxon>
        <taxon>Panheteroptera</taxon>
        <taxon>Cimicomorpha</taxon>
        <taxon>Miridae</taxon>
        <taxon>Mirini</taxon>
        <taxon>Apolygus</taxon>
    </lineage>
</organism>
<name>A0A8S9Y6F8_APOLU</name>
<feature type="non-terminal residue" evidence="2">
    <location>
        <position position="727"/>
    </location>
</feature>
<dbReference type="AlphaFoldDB" id="A0A8S9Y6F8"/>
<feature type="compositionally biased region" description="Polar residues" evidence="1">
    <location>
        <begin position="225"/>
        <end position="235"/>
    </location>
</feature>
<feature type="compositionally biased region" description="Basic and acidic residues" evidence="1">
    <location>
        <begin position="472"/>
        <end position="481"/>
    </location>
</feature>
<evidence type="ECO:0000313" key="2">
    <source>
        <dbReference type="EMBL" id="KAF6216309.1"/>
    </source>
</evidence>
<proteinExistence type="predicted"/>
<feature type="compositionally biased region" description="Polar residues" evidence="1">
    <location>
        <begin position="141"/>
        <end position="151"/>
    </location>
</feature>
<feature type="region of interest" description="Disordered" evidence="1">
    <location>
        <begin position="567"/>
        <end position="590"/>
    </location>
</feature>
<feature type="compositionally biased region" description="Basic and acidic residues" evidence="1">
    <location>
        <begin position="52"/>
        <end position="65"/>
    </location>
</feature>
<feature type="compositionally biased region" description="Basic and acidic residues" evidence="1">
    <location>
        <begin position="181"/>
        <end position="224"/>
    </location>
</feature>
<keyword evidence="3" id="KW-1185">Reference proteome</keyword>
<feature type="compositionally biased region" description="Polar residues" evidence="1">
    <location>
        <begin position="167"/>
        <end position="177"/>
    </location>
</feature>
<comment type="caution">
    <text evidence="2">The sequence shown here is derived from an EMBL/GenBank/DDBJ whole genome shotgun (WGS) entry which is preliminary data.</text>
</comment>
<protein>
    <submittedName>
        <fullName evidence="2">Uncharacterized protein</fullName>
    </submittedName>
</protein>
<feature type="region of interest" description="Disordered" evidence="1">
    <location>
        <begin position="667"/>
        <end position="691"/>
    </location>
</feature>
<gene>
    <name evidence="2" type="ORF">GE061_000649</name>
</gene>